<dbReference type="Pfam" id="PF20289">
    <property type="entry name" value="MComp1"/>
    <property type="match status" value="1"/>
</dbReference>
<accession>A0ABS9D6I7</accession>
<evidence type="ECO:0000313" key="2">
    <source>
        <dbReference type="Proteomes" id="UP001521137"/>
    </source>
</evidence>
<sequence>MDKLFDNLMERIFLESNFSLIKSEYNVEDHDCSTFLYIGQKLQGDYFVYIHLPERLLPYVNSDIQIKITSLIKSNAENFKPISSQDVKISSSFDKNATLIIFTSHDDRVKNNVINQAISIEEDPYFFKKQVLILPEKELQIVSSCFAEHKNSYITYIQNLISDIERFNEFTGPNLFGLTDKGIEYSFIAKLYEKLPFLALLVSGSNQDVLQQKIDKKLTEEQLLECEKLLGLDVNNLDGWLSAVIGEETGD</sequence>
<dbReference type="Proteomes" id="UP001521137">
    <property type="component" value="Unassembled WGS sequence"/>
</dbReference>
<comment type="caution">
    <text evidence="1">The sequence shown here is derived from an EMBL/GenBank/DDBJ whole genome shotgun (WGS) entry which is preliminary data.</text>
</comment>
<dbReference type="RefSeq" id="WP_235312291.1">
    <property type="nucleotide sequence ID" value="NZ_JAKGAS010000004.1"/>
</dbReference>
<evidence type="ECO:0000313" key="1">
    <source>
        <dbReference type="EMBL" id="MCF2948486.1"/>
    </source>
</evidence>
<organism evidence="1 2">
    <name type="scientific">Paraglaciecola algarum</name>
    <dbReference type="NCBI Taxonomy" id="3050085"/>
    <lineage>
        <taxon>Bacteria</taxon>
        <taxon>Pseudomonadati</taxon>
        <taxon>Pseudomonadota</taxon>
        <taxon>Gammaproteobacteria</taxon>
        <taxon>Alteromonadales</taxon>
        <taxon>Alteromonadaceae</taxon>
        <taxon>Paraglaciecola</taxon>
    </lineage>
</organism>
<reference evidence="1 2" key="1">
    <citation type="submission" date="2022-01" db="EMBL/GenBank/DDBJ databases">
        <title>Paraglaciecola sp. G1-23.</title>
        <authorList>
            <person name="Jin M.S."/>
            <person name="Han D.M."/>
            <person name="Kim H.M."/>
            <person name="Jeon C.O."/>
        </authorList>
    </citation>
    <scope>NUCLEOTIDE SEQUENCE [LARGE SCALE GENOMIC DNA]</scope>
    <source>
        <strain evidence="1 2">G1-23</strain>
    </source>
</reference>
<name>A0ABS9D6I7_9ALTE</name>
<proteinExistence type="predicted"/>
<keyword evidence="2" id="KW-1185">Reference proteome</keyword>
<gene>
    <name evidence="1" type="ORF">L0668_10245</name>
</gene>
<protein>
    <submittedName>
        <fullName evidence="1">Uncharacterized protein</fullName>
    </submittedName>
</protein>
<dbReference type="EMBL" id="JAKGAS010000004">
    <property type="protein sequence ID" value="MCF2948486.1"/>
    <property type="molecule type" value="Genomic_DNA"/>
</dbReference>
<dbReference type="InterPro" id="IPR046905">
    <property type="entry name" value="ABC-3C_MC1"/>
</dbReference>